<keyword evidence="2" id="KW-1185">Reference proteome</keyword>
<organism evidence="1 2">
    <name type="scientific">Aristaeella lactis</name>
    <dbReference type="NCBI Taxonomy" id="3046383"/>
    <lineage>
        <taxon>Bacteria</taxon>
        <taxon>Bacillati</taxon>
        <taxon>Bacillota</taxon>
        <taxon>Clostridia</taxon>
        <taxon>Eubacteriales</taxon>
        <taxon>Aristaeellaceae</taxon>
        <taxon>Aristaeella</taxon>
    </lineage>
</organism>
<comment type="caution">
    <text evidence="1">The sequence shown here is derived from an EMBL/GenBank/DDBJ whole genome shotgun (WGS) entry which is preliminary data.</text>
</comment>
<sequence>MQEGMCDEKSLQSVYPSLAAQWHPTKNGDLTPDKISAGSGKKVWWCDSFGHEWSSSVNNRAKGSGCPYCNGKLPVKGQTDLGTTNPLLASEWHPTRNAPLKPEDIKEYSNRKVWWICSQGHEWQEQVSNRSSGNGCPICAGKKVLPGYNDLQTTHPDLAAEWHPTKNGEDTPDVISYGSKKKVWWRDQFGHEWCCAVYSRSSGNGCPYCSGKLPIKGQTDLATTNPSLALEWHPTKNLPLMPYDIKEHSDKKVWWICSQGHEWQEQVGNRSNGNGCPFCAGKKVLPGYNDLQTTHPDLAAEWHPVKNGFLTPNMVSAGAEKRVWWLGKCGHEWESLLYSRKAGRGCPICRGLMVLKGFNDLDSQSPDIAAEWHPTKNKDLTPDAVTTMSEKKIWWQCVYGHEWKASVSTRSQGHDCPVCARRYHTSLPEQVVFFYLKRVFPDAINGYRDIFIGPMEIDIFLPSISTGIEYDGIAWHKGNDKSASDKRKYNICHEKGIRLIRIREFEQENTVKVCDALIQINPDPTYAELDAMLHTLFQILAIFEPDISTERDINDIRSSYMQVIQSNSLAQKYPAIAKQWHPARNGKLLPEMFAARSNVRVWWICEKGHEWQSSPNDRVGGYGCPYCTNQKVLPGYNDLATTNPELAKEWHPTKNGDLTPQMIPAGTEKKVWWKCDKGHEWQAIVYSRNKGKGCPICAQQKRGREKH</sequence>
<proteinExistence type="predicted"/>
<gene>
    <name evidence="1" type="ORF">SAMN06297397_2202</name>
</gene>
<accession>A0AC61PMY8</accession>
<name>A0AC61PMY8_9FIRM</name>
<dbReference type="EMBL" id="FWXZ01000004">
    <property type="protein sequence ID" value="SMC72666.1"/>
    <property type="molecule type" value="Genomic_DNA"/>
</dbReference>
<reference evidence="1" key="1">
    <citation type="submission" date="2017-04" db="EMBL/GenBank/DDBJ databases">
        <authorList>
            <person name="Varghese N."/>
            <person name="Submissions S."/>
        </authorList>
    </citation>
    <scope>NUCLEOTIDE SEQUENCE</scope>
    <source>
        <strain evidence="1">WTE2008</strain>
    </source>
</reference>
<protein>
    <submittedName>
        <fullName evidence="1">Probable Zinc-ribbon domain-containing protein</fullName>
    </submittedName>
</protein>
<dbReference type="Proteomes" id="UP000192328">
    <property type="component" value="Unassembled WGS sequence"/>
</dbReference>
<evidence type="ECO:0000313" key="2">
    <source>
        <dbReference type="Proteomes" id="UP000192328"/>
    </source>
</evidence>
<evidence type="ECO:0000313" key="1">
    <source>
        <dbReference type="EMBL" id="SMC72666.1"/>
    </source>
</evidence>